<keyword evidence="5" id="KW-1185">Reference proteome</keyword>
<dbReference type="PANTHER" id="PTHR43727:SF2">
    <property type="entry name" value="GROUP IV DECARBOXYLASE"/>
    <property type="match status" value="1"/>
</dbReference>
<dbReference type="Proteomes" id="UP000271548">
    <property type="component" value="Unassembled WGS sequence"/>
</dbReference>
<protein>
    <submittedName>
        <fullName evidence="4">Y4yA family PLP-dependent enzyme</fullName>
    </submittedName>
</protein>
<dbReference type="InterPro" id="IPR022657">
    <property type="entry name" value="De-COase2_CS"/>
</dbReference>
<dbReference type="PRINTS" id="PR01179">
    <property type="entry name" value="ODADCRBXLASE"/>
</dbReference>
<evidence type="ECO:0000313" key="4">
    <source>
        <dbReference type="EMBL" id="RKN22097.1"/>
    </source>
</evidence>
<comment type="caution">
    <text evidence="4">The sequence shown here is derived from an EMBL/GenBank/DDBJ whole genome shotgun (WGS) entry which is preliminary data.</text>
</comment>
<dbReference type="InterPro" id="IPR000183">
    <property type="entry name" value="Orn/DAP/Arg_de-COase"/>
</dbReference>
<dbReference type="PROSITE" id="PS00879">
    <property type="entry name" value="ODR_DC_2_2"/>
    <property type="match status" value="1"/>
</dbReference>
<accession>A0ABX9RES2</accession>
<name>A0ABX9RES2_9ACTN</name>
<proteinExistence type="predicted"/>
<comment type="cofactor">
    <cofactor evidence="1">
        <name>pyridoxal 5'-phosphate</name>
        <dbReference type="ChEBI" id="CHEBI:597326"/>
    </cofactor>
</comment>
<sequence>MAPRLTPGVALPLYLSPRIEPTLQSALDETALLAQLSDALGSPLGVVLPQQLADNVGAFRSVFSDHRLAGHIYYAHKANRSSALVRELAATDAGIDVASLSELQHALGAGFVPQRIMATGPKNQEFLWLAARTGVTVNADSVAELVQLATLVTDWALPRVRVMARLSDFNSSGVRLSSRRSRFGTPAAAVTVLLDVVEKHADALDLVGVAFHLDTVGLPEKIVAVEGCLDALDECRRRGLRPWSVDIGGGFGVDYLADGAQWEQYTSALTEAVLGKRTPLTWNAHGYGLRAEGGHLRGSLNLYPAHRPVSGPAYLDRLLRSTAPTQRRPLGTLLLDNMYDLYVEPGRALLDQCGFVLAKVLEVRDEANGDTFVRLECNARDVSLEEHGVLMDPVVVHRTVPAGPKPAEAYLFGNLCLEADLITRRKVFLPSRPSAGDWLAFVNTAGYLMDFSATQALRQPVGRKVAMYRDDGAWRWCLDEQYWPVHHRAEAA</sequence>
<dbReference type="SUPFAM" id="SSF50621">
    <property type="entry name" value="Alanine racemase C-terminal domain-like"/>
    <property type="match status" value="1"/>
</dbReference>
<evidence type="ECO:0000259" key="3">
    <source>
        <dbReference type="Pfam" id="PF02784"/>
    </source>
</evidence>
<dbReference type="InterPro" id="IPR009006">
    <property type="entry name" value="Ala_racemase/Decarboxylase_C"/>
</dbReference>
<gene>
    <name evidence="4" type="ORF">D7147_05055</name>
</gene>
<dbReference type="EMBL" id="RAZS01000002">
    <property type="protein sequence ID" value="RKN22097.1"/>
    <property type="molecule type" value="Genomic_DNA"/>
</dbReference>
<reference evidence="4 5" key="1">
    <citation type="submission" date="2018-09" db="EMBL/GenBank/DDBJ databases">
        <title>Micromonospora sp. nov. MS1-9, isolated from a root of Musa sp.</title>
        <authorList>
            <person name="Kuncharoen N."/>
            <person name="Kudo T."/>
            <person name="Ohkuma M."/>
            <person name="Yuki M."/>
            <person name="Tanasupawat S."/>
        </authorList>
    </citation>
    <scope>NUCLEOTIDE SEQUENCE [LARGE SCALE GENOMIC DNA]</scope>
    <source>
        <strain evidence="4 5">NGC1-4</strain>
    </source>
</reference>
<organism evidence="4 5">
    <name type="scientific">Micromonospora musae</name>
    <dbReference type="NCBI Taxonomy" id="1894970"/>
    <lineage>
        <taxon>Bacteria</taxon>
        <taxon>Bacillati</taxon>
        <taxon>Actinomycetota</taxon>
        <taxon>Actinomycetes</taxon>
        <taxon>Micromonosporales</taxon>
        <taxon>Micromonosporaceae</taxon>
        <taxon>Micromonospora</taxon>
    </lineage>
</organism>
<dbReference type="InterPro" id="IPR029066">
    <property type="entry name" value="PLP-binding_barrel"/>
</dbReference>
<dbReference type="Gene3D" id="3.20.20.10">
    <property type="entry name" value="Alanine racemase"/>
    <property type="match status" value="1"/>
</dbReference>
<dbReference type="Gene3D" id="2.40.37.10">
    <property type="entry name" value="Lyase, Ornithine Decarboxylase, Chain A, domain 1"/>
    <property type="match status" value="1"/>
</dbReference>
<dbReference type="SUPFAM" id="SSF51419">
    <property type="entry name" value="PLP-binding barrel"/>
    <property type="match status" value="1"/>
</dbReference>
<keyword evidence="2" id="KW-0663">Pyridoxal phosphate</keyword>
<dbReference type="Pfam" id="PF02784">
    <property type="entry name" value="Orn_Arg_deC_N"/>
    <property type="match status" value="1"/>
</dbReference>
<feature type="domain" description="Orn/DAP/Arg decarboxylase 2 N-terminal" evidence="3">
    <location>
        <begin position="69"/>
        <end position="273"/>
    </location>
</feature>
<evidence type="ECO:0000256" key="2">
    <source>
        <dbReference type="ARBA" id="ARBA00022898"/>
    </source>
</evidence>
<evidence type="ECO:0000313" key="5">
    <source>
        <dbReference type="Proteomes" id="UP000271548"/>
    </source>
</evidence>
<evidence type="ECO:0000256" key="1">
    <source>
        <dbReference type="ARBA" id="ARBA00001933"/>
    </source>
</evidence>
<dbReference type="PANTHER" id="PTHR43727">
    <property type="entry name" value="DIAMINOPIMELATE DECARBOXYLASE"/>
    <property type="match status" value="1"/>
</dbReference>
<dbReference type="InterPro" id="IPR022644">
    <property type="entry name" value="De-COase2_N"/>
</dbReference>